<dbReference type="RefSeq" id="WP_241715596.1">
    <property type="nucleotide sequence ID" value="NZ_JALBUF010000009.1"/>
</dbReference>
<comment type="caution">
    <text evidence="2">The sequence shown here is derived from an EMBL/GenBank/DDBJ whole genome shotgun (WGS) entry which is preliminary data.</text>
</comment>
<dbReference type="CDD" id="cd05233">
    <property type="entry name" value="SDR_c"/>
    <property type="match status" value="1"/>
</dbReference>
<sequence>MRKVALITASASGLAVAFSRQLAQDGFNLVLNYRKNKSGCEQLAQTLEHHYAIDTLVHQADMTQKQDIEQLVDATKEHFGRIDILIHSAGPFIFQRKRLTEYADHEWGEMIDGNLTSAFYLFRKIIPLMRPHGFGRIVTIGFDRIEQAPGWGYRSAYAAAKVGLASLTKTVAIEERENGITANMICPGDIRGAKKEAPMPLLQMEGYRTPVGGDLAAMISFLVKPEARFVTGNILSLTNGEDVLGHYDSGKKEVFDPIAFEIGTMVYVLPWNKVATVTDRLDRVNRRSLYTVQTADQEAQFTVDQLEELT</sequence>
<dbReference type="SUPFAM" id="SSF51735">
    <property type="entry name" value="NAD(P)-binding Rossmann-fold domains"/>
    <property type="match status" value="1"/>
</dbReference>
<dbReference type="GO" id="GO:0030497">
    <property type="term" value="P:fatty acid elongation"/>
    <property type="evidence" value="ECO:0007669"/>
    <property type="project" value="TreeGrafter"/>
</dbReference>
<accession>A0A9X2ACV1</accession>
<comment type="similarity">
    <text evidence="1">Belongs to the short-chain dehydrogenases/reductases (SDR) family.</text>
</comment>
<gene>
    <name evidence="2" type="ORF">MM817_02474</name>
</gene>
<name>A0A9X2ACV1_9BACL</name>
<reference evidence="2" key="1">
    <citation type="submission" date="2022-03" db="EMBL/GenBank/DDBJ databases">
        <title>Draft Genome Sequence of Firmicute Strain S0AB, a Heterotrophic Iron/Sulfur-Oxidizing Extreme Acidophile.</title>
        <authorList>
            <person name="Vergara E."/>
            <person name="Pakostova E."/>
            <person name="Johnson D.B."/>
            <person name="Holmes D.S."/>
        </authorList>
    </citation>
    <scope>NUCLEOTIDE SEQUENCE</scope>
    <source>
        <strain evidence="2">S0AB</strain>
    </source>
</reference>
<dbReference type="PRINTS" id="PR00080">
    <property type="entry name" value="SDRFAMILY"/>
</dbReference>
<dbReference type="GO" id="GO:0016616">
    <property type="term" value="F:oxidoreductase activity, acting on the CH-OH group of donors, NAD or NADP as acceptor"/>
    <property type="evidence" value="ECO:0007669"/>
    <property type="project" value="TreeGrafter"/>
</dbReference>
<dbReference type="Gene3D" id="3.40.50.720">
    <property type="entry name" value="NAD(P)-binding Rossmann-like Domain"/>
    <property type="match status" value="1"/>
</dbReference>
<dbReference type="EMBL" id="JALBUF010000009">
    <property type="protein sequence ID" value="MCI0184179.1"/>
    <property type="molecule type" value="Genomic_DNA"/>
</dbReference>
<dbReference type="Proteomes" id="UP001139263">
    <property type="component" value="Unassembled WGS sequence"/>
</dbReference>
<dbReference type="PANTHER" id="PTHR42760:SF36">
    <property type="entry name" value="OXIDOREDUCTASE YTKK-RELATED"/>
    <property type="match status" value="1"/>
</dbReference>
<keyword evidence="3" id="KW-1185">Reference proteome</keyword>
<proteinExistence type="inferred from homology"/>
<evidence type="ECO:0000313" key="2">
    <source>
        <dbReference type="EMBL" id="MCI0184179.1"/>
    </source>
</evidence>
<dbReference type="Pfam" id="PF13561">
    <property type="entry name" value="adh_short_C2"/>
    <property type="match status" value="1"/>
</dbReference>
<dbReference type="InterPro" id="IPR002347">
    <property type="entry name" value="SDR_fam"/>
</dbReference>
<dbReference type="InterPro" id="IPR036291">
    <property type="entry name" value="NAD(P)-bd_dom_sf"/>
</dbReference>
<dbReference type="PRINTS" id="PR00081">
    <property type="entry name" value="GDHRDH"/>
</dbReference>
<protein>
    <recommendedName>
        <fullName evidence="4">3-oxoacyl-ACP reductase</fullName>
    </recommendedName>
</protein>
<evidence type="ECO:0000313" key="3">
    <source>
        <dbReference type="Proteomes" id="UP001139263"/>
    </source>
</evidence>
<evidence type="ECO:0008006" key="4">
    <source>
        <dbReference type="Google" id="ProtNLM"/>
    </source>
</evidence>
<dbReference type="AlphaFoldDB" id="A0A9X2ACV1"/>
<evidence type="ECO:0000256" key="1">
    <source>
        <dbReference type="ARBA" id="ARBA00006484"/>
    </source>
</evidence>
<organism evidence="2 3">
    <name type="scientific">Sulfoacidibacillus ferrooxidans</name>
    <dbReference type="NCBI Taxonomy" id="2005001"/>
    <lineage>
        <taxon>Bacteria</taxon>
        <taxon>Bacillati</taxon>
        <taxon>Bacillota</taxon>
        <taxon>Bacilli</taxon>
        <taxon>Bacillales</taxon>
        <taxon>Alicyclobacillaceae</taxon>
        <taxon>Sulfoacidibacillus</taxon>
    </lineage>
</organism>
<dbReference type="PANTHER" id="PTHR42760">
    <property type="entry name" value="SHORT-CHAIN DEHYDROGENASES/REDUCTASES FAMILY MEMBER"/>
    <property type="match status" value="1"/>
</dbReference>